<feature type="compositionally biased region" description="Polar residues" evidence="9">
    <location>
        <begin position="1054"/>
        <end position="1074"/>
    </location>
</feature>
<dbReference type="InterPro" id="IPR035986">
    <property type="entry name" value="PKD_dom_sf"/>
</dbReference>
<dbReference type="InterPro" id="IPR022409">
    <property type="entry name" value="PKD/Chitinase_dom"/>
</dbReference>
<keyword evidence="2" id="KW-1003">Cell membrane</keyword>
<keyword evidence="5" id="KW-0677">Repeat</keyword>
<dbReference type="Pfam" id="PF23597">
    <property type="entry name" value="KIAA0319_N"/>
    <property type="match status" value="1"/>
</dbReference>
<dbReference type="FunFam" id="2.60.40.10:FF:000258">
    <property type="entry name" value="Dyslexia-associated protein KIAA0319 homolog"/>
    <property type="match status" value="1"/>
</dbReference>
<keyword evidence="14" id="KW-1185">Reference proteome</keyword>
<feature type="signal peptide" evidence="11">
    <location>
        <begin position="1"/>
        <end position="22"/>
    </location>
</feature>
<feature type="region of interest" description="Disordered" evidence="9">
    <location>
        <begin position="256"/>
        <end position="284"/>
    </location>
</feature>
<feature type="compositionally biased region" description="Basic and acidic residues" evidence="9">
    <location>
        <begin position="1043"/>
        <end position="1053"/>
    </location>
</feature>
<accession>A0A9Q0Y3W5</accession>
<feature type="region of interest" description="Disordered" evidence="9">
    <location>
        <begin position="1022"/>
        <end position="1074"/>
    </location>
</feature>
<protein>
    <recommendedName>
        <fullName evidence="12">MANSC domain-containing protein</fullName>
    </recommendedName>
</protein>
<evidence type="ECO:0000256" key="7">
    <source>
        <dbReference type="ARBA" id="ARBA00023136"/>
    </source>
</evidence>
<dbReference type="GO" id="GO:0031410">
    <property type="term" value="C:cytoplasmic vesicle"/>
    <property type="evidence" value="ECO:0007669"/>
    <property type="project" value="TreeGrafter"/>
</dbReference>
<dbReference type="OrthoDB" id="536372at2759"/>
<dbReference type="GO" id="GO:0001764">
    <property type="term" value="P:neuron migration"/>
    <property type="evidence" value="ECO:0007669"/>
    <property type="project" value="TreeGrafter"/>
</dbReference>
<evidence type="ECO:0000256" key="5">
    <source>
        <dbReference type="ARBA" id="ARBA00022737"/>
    </source>
</evidence>
<feature type="transmembrane region" description="Helical" evidence="10">
    <location>
        <begin position="958"/>
        <end position="983"/>
    </location>
</feature>
<comment type="caution">
    <text evidence="13">The sequence shown here is derived from an EMBL/GenBank/DDBJ whole genome shotgun (WGS) entry which is preliminary data.</text>
</comment>
<sequence>MSSDLGLRALYFLWGALTGCFCEQCREGAKYSDAIISPNLEVNKIMRVPHAVSLSDCSAACCDLAECDLAWMFERHCYIVSCPRKGNCEPKNMEKVRSYLTFVVRSPQRRTASVGYGQEPPNMIHSMSLPGRPSEEMSHLKELSILGKEPHFGEAQDYPDEYGQMEQNPFQLSVRHEEKGNVNFADWALMGPVENEANASGLTHGDHPKELAEKEQETLHSENPTNGNESKGNPVTQHPGEFPEISLGLIDRSADELGFQPPSEANSPWSEAVLTPTHNPPPSDILGSLSTATAQTSNLGDLKEDETTSLPKSDLASQLSATNQGLLPTAGIEAVKELLVSAGDNLQLTLPKNDIELHASVIAPSLSETAYSYKWSLIGHPDNYGGEMEGRDTPVLKVSQLTAGTYLFKVSVSAEDAFGEGFVNVTVKPAVRKNQPPIAIVSPKAQDISVPTTSTVIDGNQSTDDAKIVSYHWEEIEGPLREKASADTPVLHLSNLIPGNYTFRLTVIDSDGVTNSTLASLTVHKQVDFPPVANAGPNQEVSLPQNTITLNGNQSKDDREMIRYEWSLSPKSKKKMVAMEGVKSPYLQLSSLQEGNYTFQLIVTDSVEQQSTAEVTVIVHPEKNRPPTAVAGPDKELTLPVQSTFLDGSRSTDDVGIVYYHWESISGPGSLQMENADRPVATVSGLQVGTYYFRLTVKDGEGLSSTATLSVAVKEEKNHPPQARAGGKHILVLPNNSIALDGSQSTDDHGIVSYLWIRDGQSPAAGDVIHGSDHNAVLQLTNLVEGSYTFHLKVTDSKGDSDVDTAVVEVQPDPRKNSLVELILQVKVGQLTEQQKDTLVRQLAVLLNVLDSDIKLQKIQPYSEISTAVVFYVQNGHSSQAFKASDVAQMLRLQLLKEKTGFLLFQVLRVDTAACLLKCSGHGYCDPITKQCICYELWMENLIQGYLGNGESNCEWSILYVTAFVFALIVLMVVLAWFCIYCCKSRKRTKIRKKTKYTILDNIDDQERMELRPKYGIKHRSTEHNSSLMVSESEFDSDQDTIFSREKSERENPRNNANGSIKNGVSFSYSSKDR</sequence>
<name>A0A9Q0Y3W5_9SAUR</name>
<evidence type="ECO:0000256" key="10">
    <source>
        <dbReference type="SAM" id="Phobius"/>
    </source>
</evidence>
<dbReference type="PANTHER" id="PTHR46182">
    <property type="entry name" value="FI19480P1"/>
    <property type="match status" value="1"/>
</dbReference>
<dbReference type="FunFam" id="2.60.40.10:FF:000319">
    <property type="entry name" value="Dyslexia-associated protein KIAA0319 homolog"/>
    <property type="match status" value="1"/>
</dbReference>
<keyword evidence="8" id="KW-0325">Glycoprotein</keyword>
<dbReference type="Gene3D" id="2.60.40.10">
    <property type="entry name" value="Immunoglobulins"/>
    <property type="match status" value="5"/>
</dbReference>
<dbReference type="Pfam" id="PF22352">
    <property type="entry name" value="K319L-like_PKD"/>
    <property type="match status" value="5"/>
</dbReference>
<reference evidence="13" key="1">
    <citation type="journal article" date="2023" name="DNA Res.">
        <title>Chromosome-level genome assembly of Phrynocephalus forsythii using third-generation DNA sequencing and Hi-C analysis.</title>
        <authorList>
            <person name="Qi Y."/>
            <person name="Zhao W."/>
            <person name="Zhao Y."/>
            <person name="Niu C."/>
            <person name="Cao S."/>
            <person name="Zhang Y."/>
        </authorList>
    </citation>
    <scope>NUCLEOTIDE SEQUENCE</scope>
    <source>
        <tissue evidence="13">Muscle</tissue>
    </source>
</reference>
<feature type="compositionally biased region" description="Polar residues" evidence="9">
    <location>
        <begin position="221"/>
        <end position="236"/>
    </location>
</feature>
<dbReference type="SUPFAM" id="SSF49299">
    <property type="entry name" value="PKD domain"/>
    <property type="match status" value="4"/>
</dbReference>
<dbReference type="FunFam" id="2.60.40.10:FF:000061">
    <property type="entry name" value="Dyslexia-associated protein KIAA0319 homolog"/>
    <property type="match status" value="2"/>
</dbReference>
<evidence type="ECO:0000256" key="3">
    <source>
        <dbReference type="ARBA" id="ARBA00022692"/>
    </source>
</evidence>
<dbReference type="Pfam" id="PF23620">
    <property type="entry name" value="KIAA0319"/>
    <property type="match status" value="1"/>
</dbReference>
<dbReference type="InterPro" id="IPR013783">
    <property type="entry name" value="Ig-like_fold"/>
</dbReference>
<keyword evidence="3 10" id="KW-0812">Transmembrane</keyword>
<evidence type="ECO:0000313" key="14">
    <source>
        <dbReference type="Proteomes" id="UP001142489"/>
    </source>
</evidence>
<dbReference type="AlphaFoldDB" id="A0A9Q0Y3W5"/>
<dbReference type="PANTHER" id="PTHR46182:SF1">
    <property type="entry name" value="DYSLEXIA-ASSOCIATED PROTEIN KIAA0319"/>
    <property type="match status" value="1"/>
</dbReference>
<evidence type="ECO:0000256" key="9">
    <source>
        <dbReference type="SAM" id="MobiDB-lite"/>
    </source>
</evidence>
<keyword evidence="6 10" id="KW-1133">Transmembrane helix</keyword>
<dbReference type="CDD" id="cd00146">
    <property type="entry name" value="PKD"/>
    <property type="match status" value="4"/>
</dbReference>
<evidence type="ECO:0000259" key="12">
    <source>
        <dbReference type="PROSITE" id="PS50986"/>
    </source>
</evidence>
<dbReference type="FunFam" id="2.60.40.10:FF:000257">
    <property type="entry name" value="Dyslexia-associated protein KIAA0319-like"/>
    <property type="match status" value="1"/>
</dbReference>
<dbReference type="PROSITE" id="PS50986">
    <property type="entry name" value="MANSC"/>
    <property type="match status" value="1"/>
</dbReference>
<evidence type="ECO:0000256" key="4">
    <source>
        <dbReference type="ARBA" id="ARBA00022729"/>
    </source>
</evidence>
<gene>
    <name evidence="13" type="ORF">JRQ81_012482</name>
</gene>
<dbReference type="SMART" id="SM00089">
    <property type="entry name" value="PKD"/>
    <property type="match status" value="5"/>
</dbReference>
<organism evidence="13 14">
    <name type="scientific">Phrynocephalus forsythii</name>
    <dbReference type="NCBI Taxonomy" id="171643"/>
    <lineage>
        <taxon>Eukaryota</taxon>
        <taxon>Metazoa</taxon>
        <taxon>Chordata</taxon>
        <taxon>Craniata</taxon>
        <taxon>Vertebrata</taxon>
        <taxon>Euteleostomi</taxon>
        <taxon>Lepidosauria</taxon>
        <taxon>Squamata</taxon>
        <taxon>Bifurcata</taxon>
        <taxon>Unidentata</taxon>
        <taxon>Episquamata</taxon>
        <taxon>Toxicofera</taxon>
        <taxon>Iguania</taxon>
        <taxon>Acrodonta</taxon>
        <taxon>Agamidae</taxon>
        <taxon>Agaminae</taxon>
        <taxon>Phrynocephalus</taxon>
    </lineage>
</organism>
<dbReference type="Proteomes" id="UP001142489">
    <property type="component" value="Unassembled WGS sequence"/>
</dbReference>
<evidence type="ECO:0000256" key="11">
    <source>
        <dbReference type="SAM" id="SignalP"/>
    </source>
</evidence>
<feature type="region of interest" description="Disordered" evidence="9">
    <location>
        <begin position="213"/>
        <end position="242"/>
    </location>
</feature>
<evidence type="ECO:0000256" key="1">
    <source>
        <dbReference type="ARBA" id="ARBA00004236"/>
    </source>
</evidence>
<dbReference type="InterPro" id="IPR056502">
    <property type="entry name" value="KIAA0319-like_C"/>
</dbReference>
<evidence type="ECO:0000256" key="6">
    <source>
        <dbReference type="ARBA" id="ARBA00022989"/>
    </source>
</evidence>
<dbReference type="InterPro" id="IPR011106">
    <property type="entry name" value="MANSC_N"/>
</dbReference>
<dbReference type="GO" id="GO:0005886">
    <property type="term" value="C:plasma membrane"/>
    <property type="evidence" value="ECO:0007669"/>
    <property type="project" value="UniProtKB-SubCell"/>
</dbReference>
<dbReference type="InterPro" id="IPR029865">
    <property type="entry name" value="KIAA0319-like"/>
</dbReference>
<dbReference type="EMBL" id="JAPFRF010000003">
    <property type="protein sequence ID" value="KAJ7338580.1"/>
    <property type="molecule type" value="Genomic_DNA"/>
</dbReference>
<evidence type="ECO:0000313" key="13">
    <source>
        <dbReference type="EMBL" id="KAJ7338580.1"/>
    </source>
</evidence>
<evidence type="ECO:0000256" key="8">
    <source>
        <dbReference type="ARBA" id="ARBA00023180"/>
    </source>
</evidence>
<keyword evidence="7 10" id="KW-0472">Membrane</keyword>
<comment type="subcellular location">
    <subcellularLocation>
        <location evidence="1">Cell membrane</location>
    </subcellularLocation>
</comment>
<feature type="chain" id="PRO_5040160321" description="MANSC domain-containing protein" evidence="11">
    <location>
        <begin position="23"/>
        <end position="1074"/>
    </location>
</feature>
<feature type="domain" description="MANSC" evidence="12">
    <location>
        <begin position="13"/>
        <end position="99"/>
    </location>
</feature>
<keyword evidence="4 11" id="KW-0732">Signal</keyword>
<dbReference type="InterPro" id="IPR013980">
    <property type="entry name" value="MANSC_dom"/>
</dbReference>
<proteinExistence type="predicted"/>
<evidence type="ECO:0000256" key="2">
    <source>
        <dbReference type="ARBA" id="ARBA00022475"/>
    </source>
</evidence>
<dbReference type="SMART" id="SM00765">
    <property type="entry name" value="MANEC"/>
    <property type="match status" value="1"/>
</dbReference>